<keyword evidence="1" id="KW-0175">Coiled coil</keyword>
<dbReference type="STRING" id="1499966.U14_02542"/>
<evidence type="ECO:0008006" key="4">
    <source>
        <dbReference type="Google" id="ProtNLM"/>
    </source>
</evidence>
<dbReference type="AlphaFoldDB" id="A0A081BLN3"/>
<dbReference type="Proteomes" id="UP000030700">
    <property type="component" value="Unassembled WGS sequence"/>
</dbReference>
<evidence type="ECO:0000256" key="1">
    <source>
        <dbReference type="SAM" id="Coils"/>
    </source>
</evidence>
<organism evidence="2">
    <name type="scientific">Candidatus Moduliflexus flocculans</name>
    <dbReference type="NCBI Taxonomy" id="1499966"/>
    <lineage>
        <taxon>Bacteria</taxon>
        <taxon>Candidatus Moduliflexota</taxon>
        <taxon>Candidatus Moduliflexia</taxon>
        <taxon>Candidatus Moduliflexales</taxon>
        <taxon>Candidatus Moduliflexaceae</taxon>
    </lineage>
</organism>
<accession>A0A081BLN3</accession>
<gene>
    <name evidence="2" type="ORF">U14_02542</name>
</gene>
<evidence type="ECO:0000313" key="2">
    <source>
        <dbReference type="EMBL" id="GAK51299.1"/>
    </source>
</evidence>
<protein>
    <recommendedName>
        <fullName evidence="4">V-type ATP synthase subunit E</fullName>
    </recommendedName>
</protein>
<name>A0A081BLN3_9BACT</name>
<proteinExistence type="predicted"/>
<keyword evidence="3" id="KW-1185">Reference proteome</keyword>
<reference evidence="2" key="1">
    <citation type="journal article" date="2015" name="PeerJ">
        <title>First genomic representation of candidate bacterial phylum KSB3 points to enhanced environmental sensing as a trigger of wastewater bulking.</title>
        <authorList>
            <person name="Sekiguchi Y."/>
            <person name="Ohashi A."/>
            <person name="Parks D.H."/>
            <person name="Yamauchi T."/>
            <person name="Tyson G.W."/>
            <person name="Hugenholtz P."/>
        </authorList>
    </citation>
    <scope>NUCLEOTIDE SEQUENCE [LARGE SCALE GENOMIC DNA]</scope>
</reference>
<sequence length="212" mass="23633">MAEPIKTQVGVQALIERLKNDGVKSGKDKAEEIIKKAKEEAARIKSEAKAERDALLKEAKEAIEKDKRMADESLKKAVRDTELELASGLKKAFEMHVKRLVSKELHEETFLRQLLVSIVGAATEKIPVDQPLEILVPEKVLSSEGLKAFVRRETSEMLRQQVELKPSSALSGGIKVKLVGEDVVFDFSEDALADLILKHLLPRYRAIVQGIE</sequence>
<dbReference type="EMBL" id="DF820457">
    <property type="protein sequence ID" value="GAK51299.1"/>
    <property type="molecule type" value="Genomic_DNA"/>
</dbReference>
<evidence type="ECO:0000313" key="3">
    <source>
        <dbReference type="Proteomes" id="UP000030700"/>
    </source>
</evidence>
<dbReference type="HOGENOM" id="CLU_109735_0_0_0"/>
<feature type="coiled-coil region" evidence="1">
    <location>
        <begin position="20"/>
        <end position="76"/>
    </location>
</feature>